<keyword evidence="2" id="KW-1185">Reference proteome</keyword>
<gene>
    <name evidence="1" type="ORF">GCM10007874_49970</name>
</gene>
<dbReference type="Proteomes" id="UP001156882">
    <property type="component" value="Unassembled WGS sequence"/>
</dbReference>
<accession>A0ABQ6CPA1</accession>
<name>A0ABQ6CPA1_9HYPH</name>
<dbReference type="EMBL" id="BSPC01000056">
    <property type="protein sequence ID" value="GLS21980.1"/>
    <property type="molecule type" value="Genomic_DNA"/>
</dbReference>
<evidence type="ECO:0000313" key="1">
    <source>
        <dbReference type="EMBL" id="GLS21980.1"/>
    </source>
</evidence>
<comment type="caution">
    <text evidence="1">The sequence shown here is derived from an EMBL/GenBank/DDBJ whole genome shotgun (WGS) entry which is preliminary data.</text>
</comment>
<evidence type="ECO:0000313" key="2">
    <source>
        <dbReference type="Proteomes" id="UP001156882"/>
    </source>
</evidence>
<protein>
    <submittedName>
        <fullName evidence="1">Uncharacterized protein</fullName>
    </submittedName>
</protein>
<proteinExistence type="predicted"/>
<sequence>MVDNFTKCVLSVIAAALVSIALEQWTRPATAQGGTCGMTIDQACWIRTDQRTPIAVEVIGR</sequence>
<reference evidence="2" key="1">
    <citation type="journal article" date="2019" name="Int. J. Syst. Evol. Microbiol.">
        <title>The Global Catalogue of Microorganisms (GCM) 10K type strain sequencing project: providing services to taxonomists for standard genome sequencing and annotation.</title>
        <authorList>
            <consortium name="The Broad Institute Genomics Platform"/>
            <consortium name="The Broad Institute Genome Sequencing Center for Infectious Disease"/>
            <person name="Wu L."/>
            <person name="Ma J."/>
        </authorList>
    </citation>
    <scope>NUCLEOTIDE SEQUENCE [LARGE SCALE GENOMIC DNA]</scope>
    <source>
        <strain evidence="2">NBRC 101365</strain>
    </source>
</reference>
<organism evidence="1 2">
    <name type="scientific">Labrys miyagiensis</name>
    <dbReference type="NCBI Taxonomy" id="346912"/>
    <lineage>
        <taxon>Bacteria</taxon>
        <taxon>Pseudomonadati</taxon>
        <taxon>Pseudomonadota</taxon>
        <taxon>Alphaproteobacteria</taxon>
        <taxon>Hyphomicrobiales</taxon>
        <taxon>Xanthobacteraceae</taxon>
        <taxon>Labrys</taxon>
    </lineage>
</organism>
<dbReference type="RefSeq" id="WP_284314983.1">
    <property type="nucleotide sequence ID" value="NZ_BSPC01000056.1"/>
</dbReference>